<evidence type="ECO:0000313" key="1">
    <source>
        <dbReference type="EMBL" id="MFD1104122.1"/>
    </source>
</evidence>
<dbReference type="RefSeq" id="WP_380909259.1">
    <property type="nucleotide sequence ID" value="NZ_JBHTLS010000066.1"/>
</dbReference>
<reference evidence="2" key="1">
    <citation type="journal article" date="2019" name="Int. J. Syst. Evol. Microbiol.">
        <title>The Global Catalogue of Microorganisms (GCM) 10K type strain sequencing project: providing services to taxonomists for standard genome sequencing and annotation.</title>
        <authorList>
            <consortium name="The Broad Institute Genomics Platform"/>
            <consortium name="The Broad Institute Genome Sequencing Center for Infectious Disease"/>
            <person name="Wu L."/>
            <person name="Ma J."/>
        </authorList>
    </citation>
    <scope>NUCLEOTIDE SEQUENCE [LARGE SCALE GENOMIC DNA]</scope>
    <source>
        <strain evidence="2">CCUG 54329</strain>
    </source>
</reference>
<sequence>MARRTNHQFLVPMDEAELERCLKVIYADRLPGNLYRLLAEDLSLDLEQIISWGGPLMPVPAEVACGIRVRAATVSGELPEAQETVLALMNVRLVVRWISERASRNDLAKVFTELGRLIHDQPRESQA</sequence>
<dbReference type="Proteomes" id="UP001597203">
    <property type="component" value="Unassembled WGS sequence"/>
</dbReference>
<organism evidence="1 2">
    <name type="scientific">Sphingobium olei</name>
    <dbReference type="NCBI Taxonomy" id="420955"/>
    <lineage>
        <taxon>Bacteria</taxon>
        <taxon>Pseudomonadati</taxon>
        <taxon>Pseudomonadota</taxon>
        <taxon>Alphaproteobacteria</taxon>
        <taxon>Sphingomonadales</taxon>
        <taxon>Sphingomonadaceae</taxon>
        <taxon>Sphingobium</taxon>
    </lineage>
</organism>
<keyword evidence="2" id="KW-1185">Reference proteome</keyword>
<name>A0ABW3P164_9SPHN</name>
<evidence type="ECO:0000313" key="2">
    <source>
        <dbReference type="Proteomes" id="UP001597203"/>
    </source>
</evidence>
<protein>
    <submittedName>
        <fullName evidence="1">Uncharacterized protein</fullName>
    </submittedName>
</protein>
<dbReference type="EMBL" id="JBHTLS010000066">
    <property type="protein sequence ID" value="MFD1104122.1"/>
    <property type="molecule type" value="Genomic_DNA"/>
</dbReference>
<proteinExistence type="predicted"/>
<gene>
    <name evidence="1" type="ORF">ACFQ24_04335</name>
</gene>
<accession>A0ABW3P164</accession>
<comment type="caution">
    <text evidence="1">The sequence shown here is derived from an EMBL/GenBank/DDBJ whole genome shotgun (WGS) entry which is preliminary data.</text>
</comment>